<evidence type="ECO:0000313" key="3">
    <source>
        <dbReference type="Proteomes" id="UP000193560"/>
    </source>
</evidence>
<sequence length="102" mass="11659">MTDTPIDSSILYSLKKAMTYSYVFAVFFSIYGTIIKLDQFLVPKMRASANVTPFSFLKTSLASCSLCSSSLLTMLLCKRLARFALRLTYYMTFECCHWDDVD</sequence>
<dbReference type="EMBL" id="MCGE01000020">
    <property type="protein sequence ID" value="ORZ11894.1"/>
    <property type="molecule type" value="Genomic_DNA"/>
</dbReference>
<name>A0A1X2I8V8_9FUNG</name>
<reference evidence="2 3" key="1">
    <citation type="submission" date="2016-07" db="EMBL/GenBank/DDBJ databases">
        <title>Pervasive Adenine N6-methylation of Active Genes in Fungi.</title>
        <authorList>
            <consortium name="DOE Joint Genome Institute"/>
            <person name="Mondo S.J."/>
            <person name="Dannebaum R.O."/>
            <person name="Kuo R.C."/>
            <person name="Labutti K."/>
            <person name="Haridas S."/>
            <person name="Kuo A."/>
            <person name="Salamov A."/>
            <person name="Ahrendt S.R."/>
            <person name="Lipzen A."/>
            <person name="Sullivan W."/>
            <person name="Andreopoulos W.B."/>
            <person name="Clum A."/>
            <person name="Lindquist E."/>
            <person name="Daum C."/>
            <person name="Ramamoorthy G.K."/>
            <person name="Gryganskyi A."/>
            <person name="Culley D."/>
            <person name="Magnuson J.K."/>
            <person name="James T.Y."/>
            <person name="O'Malley M.A."/>
            <person name="Stajich J.E."/>
            <person name="Spatafora J.W."/>
            <person name="Visel A."/>
            <person name="Grigoriev I.V."/>
        </authorList>
    </citation>
    <scope>NUCLEOTIDE SEQUENCE [LARGE SCALE GENOMIC DNA]</scope>
    <source>
        <strain evidence="2 3">NRRL 1336</strain>
    </source>
</reference>
<protein>
    <submittedName>
        <fullName evidence="2">Uncharacterized protein</fullName>
    </submittedName>
</protein>
<comment type="caution">
    <text evidence="2">The sequence shown here is derived from an EMBL/GenBank/DDBJ whole genome shotgun (WGS) entry which is preliminary data.</text>
</comment>
<proteinExistence type="predicted"/>
<organism evidence="2 3">
    <name type="scientific">Absidia repens</name>
    <dbReference type="NCBI Taxonomy" id="90262"/>
    <lineage>
        <taxon>Eukaryota</taxon>
        <taxon>Fungi</taxon>
        <taxon>Fungi incertae sedis</taxon>
        <taxon>Mucoromycota</taxon>
        <taxon>Mucoromycotina</taxon>
        <taxon>Mucoromycetes</taxon>
        <taxon>Mucorales</taxon>
        <taxon>Cunninghamellaceae</taxon>
        <taxon>Absidia</taxon>
    </lineage>
</organism>
<keyword evidence="1" id="KW-0812">Transmembrane</keyword>
<gene>
    <name evidence="2" type="ORF">BCR42DRAFT_394965</name>
</gene>
<evidence type="ECO:0000256" key="1">
    <source>
        <dbReference type="SAM" id="Phobius"/>
    </source>
</evidence>
<dbReference type="AlphaFoldDB" id="A0A1X2I8V8"/>
<keyword evidence="3" id="KW-1185">Reference proteome</keyword>
<feature type="transmembrane region" description="Helical" evidence="1">
    <location>
        <begin position="17"/>
        <end position="35"/>
    </location>
</feature>
<dbReference type="Proteomes" id="UP000193560">
    <property type="component" value="Unassembled WGS sequence"/>
</dbReference>
<evidence type="ECO:0000313" key="2">
    <source>
        <dbReference type="EMBL" id="ORZ11894.1"/>
    </source>
</evidence>
<keyword evidence="1" id="KW-1133">Transmembrane helix</keyword>
<accession>A0A1X2I8V8</accession>
<keyword evidence="1" id="KW-0472">Membrane</keyword>